<sequence>MPNWTGSDPVVARLVDLATSGFGLFSCLWVDYVSHAVSEWWCHQFRKKTPFSKPRSSIHTSPALFEPVFCDTVVGLEGRATNQNLLAMKATATVLPPLIRQLCSGRRYSLSDLFCRYR</sequence>
<keyword evidence="2" id="KW-1185">Reference proteome</keyword>
<dbReference type="Proteomes" id="UP001283361">
    <property type="component" value="Unassembled WGS sequence"/>
</dbReference>
<accession>A0AAE1ARK7</accession>
<evidence type="ECO:0000313" key="1">
    <source>
        <dbReference type="EMBL" id="KAK3792036.1"/>
    </source>
</evidence>
<reference evidence="1" key="1">
    <citation type="journal article" date="2023" name="G3 (Bethesda)">
        <title>A reference genome for the long-term kleptoplast-retaining sea slug Elysia crispata morphotype clarki.</title>
        <authorList>
            <person name="Eastman K.E."/>
            <person name="Pendleton A.L."/>
            <person name="Shaikh M.A."/>
            <person name="Suttiyut T."/>
            <person name="Ogas R."/>
            <person name="Tomko P."/>
            <person name="Gavelis G."/>
            <person name="Widhalm J.R."/>
            <person name="Wisecaver J.H."/>
        </authorList>
    </citation>
    <scope>NUCLEOTIDE SEQUENCE</scope>
    <source>
        <strain evidence="1">ECLA1</strain>
    </source>
</reference>
<evidence type="ECO:0000313" key="2">
    <source>
        <dbReference type="Proteomes" id="UP001283361"/>
    </source>
</evidence>
<proteinExistence type="predicted"/>
<protein>
    <submittedName>
        <fullName evidence="1">Uncharacterized protein</fullName>
    </submittedName>
</protein>
<dbReference type="EMBL" id="JAWDGP010001389">
    <property type="protein sequence ID" value="KAK3792036.1"/>
    <property type="molecule type" value="Genomic_DNA"/>
</dbReference>
<name>A0AAE1ARK7_9GAST</name>
<organism evidence="1 2">
    <name type="scientific">Elysia crispata</name>
    <name type="common">lettuce slug</name>
    <dbReference type="NCBI Taxonomy" id="231223"/>
    <lineage>
        <taxon>Eukaryota</taxon>
        <taxon>Metazoa</taxon>
        <taxon>Spiralia</taxon>
        <taxon>Lophotrochozoa</taxon>
        <taxon>Mollusca</taxon>
        <taxon>Gastropoda</taxon>
        <taxon>Heterobranchia</taxon>
        <taxon>Euthyneura</taxon>
        <taxon>Panpulmonata</taxon>
        <taxon>Sacoglossa</taxon>
        <taxon>Placobranchoidea</taxon>
        <taxon>Plakobranchidae</taxon>
        <taxon>Elysia</taxon>
    </lineage>
</organism>
<gene>
    <name evidence="1" type="ORF">RRG08_055303</name>
</gene>
<dbReference type="AlphaFoldDB" id="A0AAE1ARK7"/>
<comment type="caution">
    <text evidence="1">The sequence shown here is derived from an EMBL/GenBank/DDBJ whole genome shotgun (WGS) entry which is preliminary data.</text>
</comment>